<sequence length="74" mass="8195">MRSKRRLRGLSGGNHTTALPSMWLGDLKTAVFAGVKRRHHVPAPSAGACGALARRIRKGVLSRSFSLRKDNDRW</sequence>
<proteinExistence type="predicted"/>
<dbReference type="Proteomes" id="UP000326779">
    <property type="component" value="Chromosome"/>
</dbReference>
<accession>A0A5P8M498</accession>
<organism evidence="1 2">
    <name type="scientific">Schleiferilactobacillus harbinensis</name>
    <dbReference type="NCBI Taxonomy" id="304207"/>
    <lineage>
        <taxon>Bacteria</taxon>
        <taxon>Bacillati</taxon>
        <taxon>Bacillota</taxon>
        <taxon>Bacilli</taxon>
        <taxon>Lactobacillales</taxon>
        <taxon>Lactobacillaceae</taxon>
        <taxon>Schleiferilactobacillus</taxon>
    </lineage>
</organism>
<dbReference type="KEGG" id="lhb:D1010_07805"/>
<evidence type="ECO:0000313" key="1">
    <source>
        <dbReference type="EMBL" id="QFR23310.1"/>
    </source>
</evidence>
<reference evidence="1 2" key="1">
    <citation type="submission" date="2019-10" db="EMBL/GenBank/DDBJ databases">
        <title>The completed genome of Lactobacillus harbinensis M1.</title>
        <authorList>
            <person name="Zheng Y."/>
        </authorList>
    </citation>
    <scope>NUCLEOTIDE SEQUENCE [LARGE SCALE GENOMIC DNA]</scope>
    <source>
        <strain evidence="1 2">M1</strain>
    </source>
</reference>
<gene>
    <name evidence="1" type="ORF">D1010_07805</name>
</gene>
<dbReference type="AlphaFoldDB" id="A0A5P8M498"/>
<protein>
    <submittedName>
        <fullName evidence="1">Uncharacterized protein</fullName>
    </submittedName>
</protein>
<dbReference type="EMBL" id="CP045143">
    <property type="protein sequence ID" value="QFR23310.1"/>
    <property type="molecule type" value="Genomic_DNA"/>
</dbReference>
<name>A0A5P8M498_9LACO</name>
<evidence type="ECO:0000313" key="2">
    <source>
        <dbReference type="Proteomes" id="UP000326779"/>
    </source>
</evidence>